<dbReference type="InterPro" id="IPR001245">
    <property type="entry name" value="Ser-Thr/Tyr_kinase_cat_dom"/>
</dbReference>
<organism evidence="17 18">
    <name type="scientific">Panicum virgatum</name>
    <name type="common">Blackwell switchgrass</name>
    <dbReference type="NCBI Taxonomy" id="38727"/>
    <lineage>
        <taxon>Eukaryota</taxon>
        <taxon>Viridiplantae</taxon>
        <taxon>Streptophyta</taxon>
        <taxon>Embryophyta</taxon>
        <taxon>Tracheophyta</taxon>
        <taxon>Spermatophyta</taxon>
        <taxon>Magnoliopsida</taxon>
        <taxon>Liliopsida</taxon>
        <taxon>Poales</taxon>
        <taxon>Poaceae</taxon>
        <taxon>PACMAD clade</taxon>
        <taxon>Panicoideae</taxon>
        <taxon>Panicodae</taxon>
        <taxon>Paniceae</taxon>
        <taxon>Panicinae</taxon>
        <taxon>Panicum</taxon>
        <taxon>Panicum sect. Hiantes</taxon>
    </lineage>
</organism>
<reference evidence="17" key="1">
    <citation type="submission" date="2020-05" db="EMBL/GenBank/DDBJ databases">
        <title>WGS assembly of Panicum virgatum.</title>
        <authorList>
            <person name="Lovell J.T."/>
            <person name="Jenkins J."/>
            <person name="Shu S."/>
            <person name="Juenger T.E."/>
            <person name="Schmutz J."/>
        </authorList>
    </citation>
    <scope>NUCLEOTIDE SEQUENCE</scope>
    <source>
        <strain evidence="17">AP13</strain>
    </source>
</reference>
<evidence type="ECO:0000256" key="2">
    <source>
        <dbReference type="ARBA" id="ARBA00022527"/>
    </source>
</evidence>
<evidence type="ECO:0000256" key="11">
    <source>
        <dbReference type="ARBA" id="ARBA00023180"/>
    </source>
</evidence>
<feature type="binding site" evidence="12">
    <location>
        <position position="383"/>
    </location>
    <ligand>
        <name>ATP</name>
        <dbReference type="ChEBI" id="CHEBI:30616"/>
    </ligand>
</feature>
<dbReference type="PANTHER" id="PTHR46008:SF62">
    <property type="entry name" value="PROTEIN KINASE DOMAIN-CONTAINING PROTEIN"/>
    <property type="match status" value="1"/>
</dbReference>
<gene>
    <name evidence="17" type="ORF">PVAP13_3KG563300</name>
</gene>
<evidence type="ECO:0000256" key="3">
    <source>
        <dbReference type="ARBA" id="ARBA00022679"/>
    </source>
</evidence>
<name>A0A8T0V1A3_PANVG</name>
<keyword evidence="7" id="KW-0418">Kinase</keyword>
<dbReference type="InterPro" id="IPR011009">
    <property type="entry name" value="Kinase-like_dom_sf"/>
</dbReference>
<feature type="region of interest" description="Disordered" evidence="13">
    <location>
        <begin position="696"/>
        <end position="715"/>
    </location>
</feature>
<evidence type="ECO:0000313" key="17">
    <source>
        <dbReference type="EMBL" id="KAG2630451.1"/>
    </source>
</evidence>
<feature type="domain" description="Protein kinase" evidence="16">
    <location>
        <begin position="352"/>
        <end position="643"/>
    </location>
</feature>
<evidence type="ECO:0000256" key="13">
    <source>
        <dbReference type="SAM" id="MobiDB-lite"/>
    </source>
</evidence>
<protein>
    <recommendedName>
        <fullName evidence="16">Protein kinase domain-containing protein</fullName>
    </recommendedName>
</protein>
<dbReference type="InterPro" id="IPR017441">
    <property type="entry name" value="Protein_kinase_ATP_BS"/>
</dbReference>
<keyword evidence="4 14" id="KW-0812">Transmembrane</keyword>
<proteinExistence type="predicted"/>
<feature type="region of interest" description="Disordered" evidence="13">
    <location>
        <begin position="643"/>
        <end position="688"/>
    </location>
</feature>
<keyword evidence="11" id="KW-0325">Glycoprotein</keyword>
<dbReference type="FunFam" id="3.30.200.20:FF:000712">
    <property type="entry name" value="WAK-like kinase"/>
    <property type="match status" value="1"/>
</dbReference>
<feature type="signal peptide" evidence="15">
    <location>
        <begin position="1"/>
        <end position="17"/>
    </location>
</feature>
<comment type="caution">
    <text evidence="17">The sequence shown here is derived from an EMBL/GenBank/DDBJ whole genome shotgun (WGS) entry which is preliminary data.</text>
</comment>
<dbReference type="Gene3D" id="1.10.510.10">
    <property type="entry name" value="Transferase(Phosphotransferase) domain 1"/>
    <property type="match status" value="1"/>
</dbReference>
<keyword evidence="9 14" id="KW-1133">Transmembrane helix</keyword>
<feature type="compositionally biased region" description="Low complexity" evidence="13">
    <location>
        <begin position="667"/>
        <end position="677"/>
    </location>
</feature>
<dbReference type="GO" id="GO:0005524">
    <property type="term" value="F:ATP binding"/>
    <property type="evidence" value="ECO:0007669"/>
    <property type="project" value="UniProtKB-UniRule"/>
</dbReference>
<keyword evidence="10 14" id="KW-0472">Membrane</keyword>
<feature type="chain" id="PRO_5035942500" description="Protein kinase domain-containing protein" evidence="15">
    <location>
        <begin position="18"/>
        <end position="715"/>
    </location>
</feature>
<evidence type="ECO:0000256" key="5">
    <source>
        <dbReference type="ARBA" id="ARBA00022729"/>
    </source>
</evidence>
<dbReference type="GO" id="GO:0005886">
    <property type="term" value="C:plasma membrane"/>
    <property type="evidence" value="ECO:0007669"/>
    <property type="project" value="UniProtKB-ARBA"/>
</dbReference>
<feature type="transmembrane region" description="Helical" evidence="14">
    <location>
        <begin position="284"/>
        <end position="307"/>
    </location>
</feature>
<evidence type="ECO:0000256" key="4">
    <source>
        <dbReference type="ARBA" id="ARBA00022692"/>
    </source>
</evidence>
<dbReference type="InterPro" id="IPR000719">
    <property type="entry name" value="Prot_kinase_dom"/>
</dbReference>
<dbReference type="Proteomes" id="UP000823388">
    <property type="component" value="Chromosome 3K"/>
</dbReference>
<dbReference type="PROSITE" id="PS00108">
    <property type="entry name" value="PROTEIN_KINASE_ST"/>
    <property type="match status" value="1"/>
</dbReference>
<dbReference type="OrthoDB" id="4062651at2759"/>
<keyword evidence="18" id="KW-1185">Reference proteome</keyword>
<dbReference type="PROSITE" id="PS00107">
    <property type="entry name" value="PROTEIN_KINASE_ATP"/>
    <property type="match status" value="1"/>
</dbReference>
<feature type="compositionally biased region" description="Polar residues" evidence="13">
    <location>
        <begin position="700"/>
        <end position="709"/>
    </location>
</feature>
<evidence type="ECO:0000256" key="14">
    <source>
        <dbReference type="SAM" id="Phobius"/>
    </source>
</evidence>
<dbReference type="AlphaFoldDB" id="A0A8T0V1A3"/>
<evidence type="ECO:0000256" key="6">
    <source>
        <dbReference type="ARBA" id="ARBA00022741"/>
    </source>
</evidence>
<evidence type="ECO:0000256" key="12">
    <source>
        <dbReference type="PROSITE-ProRule" id="PRU10141"/>
    </source>
</evidence>
<sequence length="715" mass="75221">MSLVFLLLFLSIPHATSFAAAGGGGGGCNRKRGGTTVPYPFGFSGDCPIILAFNQTAGTALLPRGYPILSFDRNASTLVVSVATSCDRTVAETRASLSGAGFGVSSRTGIFVGGGRCSAAPPAAASTCTVPSDLMAEMLRTAGCGGAGGRNGTASWTCVASAPPEPSSAAAARGEGQFMRWDRVEAAGCEDALTAALYGDTPRGVPSVEFSVAELGWWLDGRCDDAAAGGRCAGNATCRDVVTPDGAWGHRCACRDGMVGDGFVAGEGCHFGVPPPAERPKKKILLIVAGVVAGVAAGAGALVLCWVQCRRCRARRCGSEQLAAMRLLSEAATSSGVPVYSYGEVARATNSFSHTHRLGTGAYGTVYVGKLPASSAPALVAIKRLRCRFHHEDDDAAAAALLLNEIKLISSVSHPNLVRLLGCCLDRGEQILVYEYVPNGTLSQHLLDADGGRRRRLPWRARLGVAAETAAAIAHLHGMRPPIFHRDVKSSNILLDGALRPKLADFGLSRAADHRLGEASRSHVSTAPQGTPGYVDPEYHQNFHLSDKSDVYSFGVVLLELITAMKVVDFDRPPAEVNLASLALDRIAKGRVTEIVDPAILDGGEEWVMESVRHVSELAFRCLAFHKDARPAMSEVAAELRRIRDAAPPDSDSDDPGASRLRRPTLDVDVQVDVSLDGPDTVGEKEVVSPVSVQEVWVSDQSSPSTNGSMPRFVA</sequence>
<keyword evidence="3" id="KW-0808">Transferase</keyword>
<dbReference type="FunFam" id="1.10.510.10:FF:000161">
    <property type="entry name" value="Wall-associated receptor kinase-like 20"/>
    <property type="match status" value="1"/>
</dbReference>
<dbReference type="SUPFAM" id="SSF56112">
    <property type="entry name" value="Protein kinase-like (PK-like)"/>
    <property type="match status" value="1"/>
</dbReference>
<dbReference type="Gene3D" id="3.30.200.20">
    <property type="entry name" value="Phosphorylase Kinase, domain 1"/>
    <property type="match status" value="1"/>
</dbReference>
<evidence type="ECO:0000256" key="15">
    <source>
        <dbReference type="SAM" id="SignalP"/>
    </source>
</evidence>
<dbReference type="SMART" id="SM00220">
    <property type="entry name" value="S_TKc"/>
    <property type="match status" value="1"/>
</dbReference>
<accession>A0A8T0V1A3</accession>
<keyword evidence="2" id="KW-0723">Serine/threonine-protein kinase</keyword>
<evidence type="ECO:0000256" key="9">
    <source>
        <dbReference type="ARBA" id="ARBA00022989"/>
    </source>
</evidence>
<dbReference type="InterPro" id="IPR008271">
    <property type="entry name" value="Ser/Thr_kinase_AS"/>
</dbReference>
<evidence type="ECO:0000256" key="1">
    <source>
        <dbReference type="ARBA" id="ARBA00004167"/>
    </source>
</evidence>
<evidence type="ECO:0000256" key="10">
    <source>
        <dbReference type="ARBA" id="ARBA00023136"/>
    </source>
</evidence>
<dbReference type="EMBL" id="CM029041">
    <property type="protein sequence ID" value="KAG2630451.1"/>
    <property type="molecule type" value="Genomic_DNA"/>
</dbReference>
<evidence type="ECO:0000259" key="16">
    <source>
        <dbReference type="PROSITE" id="PS50011"/>
    </source>
</evidence>
<keyword evidence="5 15" id="KW-0732">Signal</keyword>
<dbReference type="PROSITE" id="PS50011">
    <property type="entry name" value="PROTEIN_KINASE_DOM"/>
    <property type="match status" value="1"/>
</dbReference>
<evidence type="ECO:0000256" key="7">
    <source>
        <dbReference type="ARBA" id="ARBA00022777"/>
    </source>
</evidence>
<dbReference type="Pfam" id="PF07714">
    <property type="entry name" value="PK_Tyr_Ser-Thr"/>
    <property type="match status" value="1"/>
</dbReference>
<keyword evidence="6 12" id="KW-0547">Nucleotide-binding</keyword>
<evidence type="ECO:0000256" key="8">
    <source>
        <dbReference type="ARBA" id="ARBA00022840"/>
    </source>
</evidence>
<evidence type="ECO:0000313" key="18">
    <source>
        <dbReference type="Proteomes" id="UP000823388"/>
    </source>
</evidence>
<comment type="subcellular location">
    <subcellularLocation>
        <location evidence="1">Membrane</location>
        <topology evidence="1">Single-pass membrane protein</topology>
    </subcellularLocation>
</comment>
<dbReference type="GO" id="GO:0004674">
    <property type="term" value="F:protein serine/threonine kinase activity"/>
    <property type="evidence" value="ECO:0007669"/>
    <property type="project" value="UniProtKB-KW"/>
</dbReference>
<dbReference type="PANTHER" id="PTHR46008">
    <property type="entry name" value="LEAF RUST 10 DISEASE-RESISTANCE LOCUS RECEPTOR-LIKE PROTEIN KINASE-LIKE 1.4"/>
    <property type="match status" value="1"/>
</dbReference>
<keyword evidence="8 12" id="KW-0067">ATP-binding</keyword>